<name>A0AA42K3P9_9GAMM</name>
<feature type="signal peptide" evidence="1">
    <location>
        <begin position="1"/>
        <end position="19"/>
    </location>
</feature>
<evidence type="ECO:0000313" key="2">
    <source>
        <dbReference type="EMBL" id="MDG4698510.1"/>
    </source>
</evidence>
<gene>
    <name evidence="2" type="ORF">P7V44_19995</name>
    <name evidence="3" type="ORF">Q5E86_06915</name>
</gene>
<proteinExistence type="predicted"/>
<organism evidence="2 4">
    <name type="scientific">Providencia huashanensis</name>
    <dbReference type="NCBI Taxonomy" id="3037798"/>
    <lineage>
        <taxon>Bacteria</taxon>
        <taxon>Pseudomonadati</taxon>
        <taxon>Pseudomonadota</taxon>
        <taxon>Gammaproteobacteria</taxon>
        <taxon>Enterobacterales</taxon>
        <taxon>Morganellaceae</taxon>
        <taxon>Providencia</taxon>
    </lineage>
</organism>
<evidence type="ECO:0000256" key="1">
    <source>
        <dbReference type="SAM" id="SignalP"/>
    </source>
</evidence>
<reference evidence="3" key="3">
    <citation type="journal article" date="2024" name="Int. J. Antimicrob. Agents">
        <title>Identification of a novel Providencia species showing multi-drug-resistant in three patients with hospital-acquired infection.</title>
        <authorList>
            <person name="Yang W."/>
            <person name="Chen J."/>
            <person name="Yang F."/>
            <person name="Ji P."/>
            <person name="Shen S."/>
            <person name="Yin D."/>
            <person name="Hu F."/>
        </authorList>
    </citation>
    <scope>NUCLEOTIDE SEQUENCE</scope>
    <source>
        <strain evidence="3">CRE-138-0111</strain>
    </source>
</reference>
<feature type="chain" id="PRO_5041252517" description="RHS repeat protein" evidence="1">
    <location>
        <begin position="20"/>
        <end position="263"/>
    </location>
</feature>
<dbReference type="RefSeq" id="WP_131680958.1">
    <property type="nucleotide sequence ID" value="NZ_JARRYG010000028.1"/>
</dbReference>
<evidence type="ECO:0000313" key="3">
    <source>
        <dbReference type="EMBL" id="MDO7856093.1"/>
    </source>
</evidence>
<evidence type="ECO:0000313" key="4">
    <source>
        <dbReference type="Proteomes" id="UP001156701"/>
    </source>
</evidence>
<sequence>MKKNHLLCLLSLFISSAYAVDDCRDELRNTHRENLHLMTQKIVYGPIKSIKSVSYASTPTGSPLDTKTLQMQFSTCGALESYQSESKWFLDKELNSSLKRTIQKNPTYEMVNIISFGQPIQSIEGKFTFEQDPSGKISTVKTHDQAGNDYTVSTTYKNGKIDSTKGFTEGVEVFYQYSYDDQGKLVSMVGNSGQDIRQFSYDTHGFFKQEIRKIKLNNEEVSTTIECLETDKFGNCLTEKLTNSRSNLPDTLIETFKYQYEYY</sequence>
<dbReference type="AlphaFoldDB" id="A0AA42K3P9"/>
<reference evidence="2" key="1">
    <citation type="submission" date="2023-03" db="EMBL/GenBank/DDBJ databases">
        <title>a new species belonging to Providencia genus.</title>
        <authorList>
            <person name="Yang W."/>
            <person name="Hu F."/>
            <person name="Shen S."/>
            <person name="Ding L."/>
            <person name="Yin D."/>
        </authorList>
    </citation>
    <scope>NUCLEOTIDE SEQUENCE</scope>
    <source>
        <strain evidence="2">CRE-3FA-0001</strain>
    </source>
</reference>
<keyword evidence="1" id="KW-0732">Signal</keyword>
<dbReference type="Proteomes" id="UP001156701">
    <property type="component" value="Unassembled WGS sequence"/>
</dbReference>
<evidence type="ECO:0008006" key="6">
    <source>
        <dbReference type="Google" id="ProtNLM"/>
    </source>
</evidence>
<dbReference type="EMBL" id="JAUQTG010000003">
    <property type="protein sequence ID" value="MDO7856093.1"/>
    <property type="molecule type" value="Genomic_DNA"/>
</dbReference>
<reference evidence="3" key="2">
    <citation type="submission" date="2023-07" db="EMBL/GenBank/DDBJ databases">
        <authorList>
            <person name="Yang W."/>
            <person name="Chen J."/>
            <person name="Ji P."/>
            <person name="Hu F."/>
        </authorList>
    </citation>
    <scope>NUCLEOTIDE SEQUENCE</scope>
    <source>
        <strain evidence="3">CRE-138-0111</strain>
    </source>
</reference>
<comment type="caution">
    <text evidence="2">The sequence shown here is derived from an EMBL/GenBank/DDBJ whole genome shotgun (WGS) entry which is preliminary data.</text>
</comment>
<protein>
    <recommendedName>
        <fullName evidence="6">RHS repeat protein</fullName>
    </recommendedName>
</protein>
<evidence type="ECO:0000313" key="5">
    <source>
        <dbReference type="Proteomes" id="UP001176478"/>
    </source>
</evidence>
<keyword evidence="5" id="KW-1185">Reference proteome</keyword>
<dbReference type="Proteomes" id="UP001176478">
    <property type="component" value="Unassembled WGS sequence"/>
</dbReference>
<dbReference type="EMBL" id="JARRYG010000028">
    <property type="protein sequence ID" value="MDG4698510.1"/>
    <property type="molecule type" value="Genomic_DNA"/>
</dbReference>
<dbReference type="Gene3D" id="2.180.10.10">
    <property type="entry name" value="RHS repeat-associated core"/>
    <property type="match status" value="1"/>
</dbReference>
<accession>A0AA42K3P9</accession>